<feature type="transmembrane region" description="Helical" evidence="1">
    <location>
        <begin position="215"/>
        <end position="234"/>
    </location>
</feature>
<gene>
    <name evidence="2" type="ORF">P5G62_012480</name>
</gene>
<feature type="transmembrane region" description="Helical" evidence="1">
    <location>
        <begin position="270"/>
        <end position="295"/>
    </location>
</feature>
<feature type="transmembrane region" description="Helical" evidence="1">
    <location>
        <begin position="187"/>
        <end position="208"/>
    </location>
</feature>
<protein>
    <submittedName>
        <fullName evidence="2">AbrB family transcriptional regulator</fullName>
    </submittedName>
</protein>
<feature type="transmembrane region" description="Helical" evidence="1">
    <location>
        <begin position="240"/>
        <end position="258"/>
    </location>
</feature>
<organism evidence="2 3">
    <name type="scientific">Neobacillus driksii</name>
    <dbReference type="NCBI Taxonomy" id="3035913"/>
    <lineage>
        <taxon>Bacteria</taxon>
        <taxon>Bacillati</taxon>
        <taxon>Bacillota</taxon>
        <taxon>Bacilli</taxon>
        <taxon>Bacillales</taxon>
        <taxon>Bacillaceae</taxon>
        <taxon>Neobacillus</taxon>
    </lineage>
</organism>
<dbReference type="InterPro" id="IPR017516">
    <property type="entry name" value="AbrB_dup"/>
</dbReference>
<comment type="caution">
    <text evidence="2">The sequence shown here is derived from an EMBL/GenBank/DDBJ whole genome shotgun (WGS) entry which is preliminary data.</text>
</comment>
<proteinExistence type="predicted"/>
<keyword evidence="1" id="KW-1133">Transmembrane helix</keyword>
<dbReference type="PIRSF" id="PIRSF038991">
    <property type="entry name" value="Protein_AbrB"/>
    <property type="match status" value="1"/>
</dbReference>
<evidence type="ECO:0000313" key="3">
    <source>
        <dbReference type="Proteomes" id="UP001241748"/>
    </source>
</evidence>
<keyword evidence="3" id="KW-1185">Reference proteome</keyword>
<accession>A0ABV4YT85</accession>
<evidence type="ECO:0000256" key="1">
    <source>
        <dbReference type="SAM" id="Phobius"/>
    </source>
</evidence>
<keyword evidence="1" id="KW-0812">Transmembrane</keyword>
<evidence type="ECO:0000313" key="2">
    <source>
        <dbReference type="EMBL" id="MFB3167923.1"/>
    </source>
</evidence>
<sequence length="360" mass="39260">MFLINLNKKINRFYITLFIASLGGILFSLLGIPIPWLLGPMTAVLISSKSRGFQALWPRQIRDAGLVLLGYSIGLSLTKAAVVQIFGKLPIMLLLTIILIAFCAGIAFFVSKLSGIDYPTVLTGSIPGGLSQMITFAEEAKGIDLTVVTFLQVTRVIIIIFSVPFLISSPLFDHLSGTTTLDLTENTGLFFPNILLFVVICVIFAFIGKKLNFPTPFLLGPIVGTAILTISGFHGPELPTILLDLSQFMIGSYIGLMLKPEKLENKTKILSLAIVSGIVMVLGSLGISMLLVHFYDITPSTSFLSLTPGGADQMAILAHEVQADLSMVAGFQLFRLLFIFFAVPPFLRWIFKKKLLKKPS</sequence>
<name>A0ABV4YT85_9BACI</name>
<feature type="transmembrane region" description="Helical" evidence="1">
    <location>
        <begin position="143"/>
        <end position="167"/>
    </location>
</feature>
<feature type="transmembrane region" description="Helical" evidence="1">
    <location>
        <begin position="13"/>
        <end position="46"/>
    </location>
</feature>
<dbReference type="PANTHER" id="PTHR38457:SF1">
    <property type="entry name" value="REGULATOR ABRB-RELATED"/>
    <property type="match status" value="1"/>
</dbReference>
<dbReference type="Pfam" id="PF05145">
    <property type="entry name" value="AbrB"/>
    <property type="match status" value="1"/>
</dbReference>
<feature type="transmembrane region" description="Helical" evidence="1">
    <location>
        <begin position="91"/>
        <end position="110"/>
    </location>
</feature>
<feature type="transmembrane region" description="Helical" evidence="1">
    <location>
        <begin position="333"/>
        <end position="351"/>
    </location>
</feature>
<dbReference type="EMBL" id="JAROBZ020000001">
    <property type="protein sequence ID" value="MFB3167923.1"/>
    <property type="molecule type" value="Genomic_DNA"/>
</dbReference>
<dbReference type="InterPro" id="IPR007820">
    <property type="entry name" value="AbrB_fam"/>
</dbReference>
<dbReference type="RefSeq" id="WP_306074003.1">
    <property type="nucleotide sequence ID" value="NZ_JAROBZ020000001.1"/>
</dbReference>
<dbReference type="NCBIfam" id="TIGR03082">
    <property type="entry name" value="Gneg_AbrB_dup"/>
    <property type="match status" value="2"/>
</dbReference>
<dbReference type="PANTHER" id="PTHR38457">
    <property type="entry name" value="REGULATOR ABRB-RELATED"/>
    <property type="match status" value="1"/>
</dbReference>
<keyword evidence="1" id="KW-0472">Membrane</keyword>
<reference evidence="2 3" key="1">
    <citation type="submission" date="2024-05" db="EMBL/GenBank/DDBJ databases">
        <authorList>
            <person name="Venkateswaran K."/>
        </authorList>
    </citation>
    <scope>NUCLEOTIDE SEQUENCE [LARGE SCALE GENOMIC DNA]</scope>
    <source>
        <strain evidence="2 3">179-C4-2-HS</strain>
    </source>
</reference>
<dbReference type="Proteomes" id="UP001241748">
    <property type="component" value="Unassembled WGS sequence"/>
</dbReference>